<reference evidence="3 4" key="1">
    <citation type="submission" date="2017-08" db="EMBL/GenBank/DDBJ databases">
        <title>Harnessing the power of phylogenomics to disentangle the directionality and signatures of interkingdom host jumping in the parasitic fungal genus Tolypocladium.</title>
        <authorList>
            <person name="Quandt C.A."/>
            <person name="Patterson W."/>
            <person name="Spatafora J.W."/>
        </authorList>
    </citation>
    <scope>NUCLEOTIDE SEQUENCE [LARGE SCALE GENOMIC DNA]</scope>
    <source>
        <strain evidence="3 4">CBS 113982</strain>
    </source>
</reference>
<comment type="caution">
    <text evidence="3">The sequence shown here is derived from an EMBL/GenBank/DDBJ whole genome shotgun (WGS) entry which is preliminary data.</text>
</comment>
<feature type="region of interest" description="Disordered" evidence="1">
    <location>
        <begin position="376"/>
        <end position="435"/>
    </location>
</feature>
<dbReference type="InterPro" id="IPR013087">
    <property type="entry name" value="Znf_C2H2_type"/>
</dbReference>
<accession>A0A2K3QB85</accession>
<evidence type="ECO:0000313" key="3">
    <source>
        <dbReference type="EMBL" id="PNY24805.1"/>
    </source>
</evidence>
<feature type="region of interest" description="Disordered" evidence="1">
    <location>
        <begin position="192"/>
        <end position="240"/>
    </location>
</feature>
<evidence type="ECO:0000256" key="1">
    <source>
        <dbReference type="SAM" id="MobiDB-lite"/>
    </source>
</evidence>
<dbReference type="EMBL" id="NRSZ01000844">
    <property type="protein sequence ID" value="PNY24805.1"/>
    <property type="molecule type" value="Genomic_DNA"/>
</dbReference>
<feature type="region of interest" description="Disordered" evidence="1">
    <location>
        <begin position="100"/>
        <end position="128"/>
    </location>
</feature>
<dbReference type="PANTHER" id="PTHR21354:SF0">
    <property type="entry name" value="ZINC FINGER PROTEIN 511"/>
    <property type="match status" value="1"/>
</dbReference>
<dbReference type="OrthoDB" id="18440at2759"/>
<protein>
    <submittedName>
        <fullName evidence="3">Zinc finger protein</fullName>
    </submittedName>
</protein>
<gene>
    <name evidence="3" type="ORF">TCAP_05268</name>
</gene>
<keyword evidence="4" id="KW-1185">Reference proteome</keyword>
<dbReference type="PANTHER" id="PTHR21354">
    <property type="entry name" value="ZINC FINGER PROTEIN 511"/>
    <property type="match status" value="1"/>
</dbReference>
<evidence type="ECO:0000259" key="2">
    <source>
        <dbReference type="PROSITE" id="PS00028"/>
    </source>
</evidence>
<sequence length="464" mass="51602">MRRRLGSRRCVGWAERELIGGDGNPGRTTIARTGNFEAINKLRQAAYSWRGKENTTGVNECEQQAAALRLGAYGGAPQGYPEALEILRQFHAPEPPNSIQMTPGVGAASAGHRSLKDAASPTEKRSPSTFDHHFVAHFIRIRIASLVSFASVDSILDTLCFTDLADTATLALYKSLRRTILGHKSLLHPPPAPHIHLVLGTPPSTRVKMKRSREPEDDLDPDSPEADAARFAGSGVAQPSPAKISELDSAVADDHRDDLLAMRCSLPPHKQPISFKSYGDYESHYHQFHTNRCVECHKNFPTDHLLGVHIEEFHDSLVRVRRDKGEHTYSCFVEGCQRKCMTHQKRRMHMIDKHMYPKNFFFAVTRDGIDGRRSLLVDSGHHRRRSSTSTQSKETRRRASTLDGSQAKNDPAPPSPDKVREETESNRKDAADTDMADLTGAMSALQFVPSSIRFGRGRAGFARS</sequence>
<feature type="compositionally biased region" description="Basic and acidic residues" evidence="1">
    <location>
        <begin position="417"/>
        <end position="431"/>
    </location>
</feature>
<feature type="domain" description="C2H2-type" evidence="2">
    <location>
        <begin position="293"/>
        <end position="314"/>
    </location>
</feature>
<evidence type="ECO:0000313" key="4">
    <source>
        <dbReference type="Proteomes" id="UP000236621"/>
    </source>
</evidence>
<organism evidence="3 4">
    <name type="scientific">Tolypocladium capitatum</name>
    <dbReference type="NCBI Taxonomy" id="45235"/>
    <lineage>
        <taxon>Eukaryota</taxon>
        <taxon>Fungi</taxon>
        <taxon>Dikarya</taxon>
        <taxon>Ascomycota</taxon>
        <taxon>Pezizomycotina</taxon>
        <taxon>Sordariomycetes</taxon>
        <taxon>Hypocreomycetidae</taxon>
        <taxon>Hypocreales</taxon>
        <taxon>Ophiocordycipitaceae</taxon>
        <taxon>Tolypocladium</taxon>
    </lineage>
</organism>
<name>A0A2K3QB85_9HYPO</name>
<proteinExistence type="predicted"/>
<dbReference type="AlphaFoldDB" id="A0A2K3QB85"/>
<dbReference type="SMART" id="SM00355">
    <property type="entry name" value="ZnF_C2H2"/>
    <property type="match status" value="2"/>
</dbReference>
<dbReference type="InterPro" id="IPR039258">
    <property type="entry name" value="ZNF511"/>
</dbReference>
<feature type="compositionally biased region" description="Acidic residues" evidence="1">
    <location>
        <begin position="215"/>
        <end position="225"/>
    </location>
</feature>
<dbReference type="PROSITE" id="PS00028">
    <property type="entry name" value="ZINC_FINGER_C2H2_1"/>
    <property type="match status" value="1"/>
</dbReference>
<dbReference type="Proteomes" id="UP000236621">
    <property type="component" value="Unassembled WGS sequence"/>
</dbReference>